<dbReference type="CDD" id="cd07377">
    <property type="entry name" value="WHTH_GntR"/>
    <property type="match status" value="1"/>
</dbReference>
<dbReference type="GO" id="GO:0003700">
    <property type="term" value="F:DNA-binding transcription factor activity"/>
    <property type="evidence" value="ECO:0007669"/>
    <property type="project" value="InterPro"/>
</dbReference>
<proteinExistence type="predicted"/>
<dbReference type="EMBL" id="VITW01000009">
    <property type="protein sequence ID" value="TWB69444.1"/>
    <property type="molecule type" value="Genomic_DNA"/>
</dbReference>
<dbReference type="PANTHER" id="PTHR43537:SF49">
    <property type="entry name" value="TRANSCRIPTIONAL REGULATORY PROTEIN"/>
    <property type="match status" value="1"/>
</dbReference>
<dbReference type="Proteomes" id="UP000315914">
    <property type="component" value="Unassembled WGS sequence"/>
</dbReference>
<dbReference type="Pfam" id="PF07729">
    <property type="entry name" value="FCD"/>
    <property type="match status" value="1"/>
</dbReference>
<protein>
    <submittedName>
        <fullName evidence="5">GntR family transcriptional regulator</fullName>
    </submittedName>
</protein>
<dbReference type="Gene3D" id="1.20.120.530">
    <property type="entry name" value="GntR ligand-binding domain-like"/>
    <property type="match status" value="1"/>
</dbReference>
<evidence type="ECO:0000313" key="5">
    <source>
        <dbReference type="EMBL" id="TWB69444.1"/>
    </source>
</evidence>
<sequence length="230" mass="26062">MTFVPLKDMASRYRTAGLWQSVAEALQREIIFGRLQPRERLVEDEIIERTGASRHAVRRAFDEMLQNGLVVRLPHKGVRVRSYTAKEVEDLYELRETLEAKAALRIVLPASAQLVEELATVQQEHEAASRAGDVVRLFEANNQFHETLYGACGNATLAEAIRLYSTQTHPIRMRSMSDDSWREEAVRQHWRMIEALGKGDNSALAALCLAHIRAPKEFYLSLYRNGGGSI</sequence>
<evidence type="ECO:0000259" key="4">
    <source>
        <dbReference type="PROSITE" id="PS50949"/>
    </source>
</evidence>
<accession>A0A560JJ73</accession>
<evidence type="ECO:0000313" key="6">
    <source>
        <dbReference type="Proteomes" id="UP000315914"/>
    </source>
</evidence>
<gene>
    <name evidence="5" type="ORF">FBZ95_10940</name>
</gene>
<feature type="domain" description="HTH gntR-type" evidence="4">
    <location>
        <begin position="16"/>
        <end position="83"/>
    </location>
</feature>
<dbReference type="SUPFAM" id="SSF48008">
    <property type="entry name" value="GntR ligand-binding domain-like"/>
    <property type="match status" value="1"/>
</dbReference>
<evidence type="ECO:0000256" key="3">
    <source>
        <dbReference type="ARBA" id="ARBA00023163"/>
    </source>
</evidence>
<dbReference type="SMART" id="SM00895">
    <property type="entry name" value="FCD"/>
    <property type="match status" value="1"/>
</dbReference>
<dbReference type="STRING" id="1399419.A5906_01910"/>
<dbReference type="InterPro" id="IPR008920">
    <property type="entry name" value="TF_FadR/GntR_C"/>
</dbReference>
<dbReference type="SUPFAM" id="SSF46785">
    <property type="entry name" value="Winged helix' DNA-binding domain"/>
    <property type="match status" value="1"/>
</dbReference>
<organism evidence="5 6">
    <name type="scientific">Bradyrhizobium sacchari</name>
    <dbReference type="NCBI Taxonomy" id="1399419"/>
    <lineage>
        <taxon>Bacteria</taxon>
        <taxon>Pseudomonadati</taxon>
        <taxon>Pseudomonadota</taxon>
        <taxon>Alphaproteobacteria</taxon>
        <taxon>Hyphomicrobiales</taxon>
        <taxon>Nitrobacteraceae</taxon>
        <taxon>Bradyrhizobium</taxon>
    </lineage>
</organism>
<evidence type="ECO:0000256" key="2">
    <source>
        <dbReference type="ARBA" id="ARBA00023125"/>
    </source>
</evidence>
<dbReference type="PANTHER" id="PTHR43537">
    <property type="entry name" value="TRANSCRIPTIONAL REGULATOR, GNTR FAMILY"/>
    <property type="match status" value="1"/>
</dbReference>
<dbReference type="InterPro" id="IPR036388">
    <property type="entry name" value="WH-like_DNA-bd_sf"/>
</dbReference>
<reference evidence="5 6" key="1">
    <citation type="submission" date="2019-06" db="EMBL/GenBank/DDBJ databases">
        <title>Genomic Encyclopedia of Type Strains, Phase IV (KMG-V): Genome sequencing to study the core and pangenomes of soil and plant-associated prokaryotes.</title>
        <authorList>
            <person name="Whitman W."/>
        </authorList>
    </citation>
    <scope>NUCLEOTIDE SEQUENCE [LARGE SCALE GENOMIC DNA]</scope>
    <source>
        <strain evidence="5 6">BR 10556</strain>
    </source>
</reference>
<dbReference type="AlphaFoldDB" id="A0A560JJ73"/>
<evidence type="ECO:0000256" key="1">
    <source>
        <dbReference type="ARBA" id="ARBA00023015"/>
    </source>
</evidence>
<keyword evidence="1" id="KW-0805">Transcription regulation</keyword>
<dbReference type="PROSITE" id="PS50949">
    <property type="entry name" value="HTH_GNTR"/>
    <property type="match status" value="1"/>
</dbReference>
<keyword evidence="6" id="KW-1185">Reference proteome</keyword>
<keyword evidence="2" id="KW-0238">DNA-binding</keyword>
<dbReference type="InterPro" id="IPR000524">
    <property type="entry name" value="Tscrpt_reg_HTH_GntR"/>
</dbReference>
<dbReference type="RefSeq" id="WP_145680344.1">
    <property type="nucleotide sequence ID" value="NZ_VITU01000010.1"/>
</dbReference>
<name>A0A560JJ73_9BRAD</name>
<comment type="caution">
    <text evidence="5">The sequence shown here is derived from an EMBL/GenBank/DDBJ whole genome shotgun (WGS) entry which is preliminary data.</text>
</comment>
<dbReference type="InterPro" id="IPR036390">
    <property type="entry name" value="WH_DNA-bd_sf"/>
</dbReference>
<dbReference type="Pfam" id="PF00392">
    <property type="entry name" value="GntR"/>
    <property type="match status" value="1"/>
</dbReference>
<dbReference type="InterPro" id="IPR011711">
    <property type="entry name" value="GntR_C"/>
</dbReference>
<dbReference type="GO" id="GO:0003677">
    <property type="term" value="F:DNA binding"/>
    <property type="evidence" value="ECO:0007669"/>
    <property type="project" value="UniProtKB-KW"/>
</dbReference>
<dbReference type="Gene3D" id="1.10.10.10">
    <property type="entry name" value="Winged helix-like DNA-binding domain superfamily/Winged helix DNA-binding domain"/>
    <property type="match status" value="1"/>
</dbReference>
<keyword evidence="3" id="KW-0804">Transcription</keyword>
<dbReference type="SMART" id="SM00345">
    <property type="entry name" value="HTH_GNTR"/>
    <property type="match status" value="1"/>
</dbReference>